<evidence type="ECO:0000256" key="6">
    <source>
        <dbReference type="ARBA" id="ARBA00023136"/>
    </source>
</evidence>
<evidence type="ECO:0000256" key="4">
    <source>
        <dbReference type="ARBA" id="ARBA00022737"/>
    </source>
</evidence>
<dbReference type="Proteomes" id="UP000541444">
    <property type="component" value="Unassembled WGS sequence"/>
</dbReference>
<dbReference type="AlphaFoldDB" id="A0A7J7NJH8"/>
<dbReference type="Pfam" id="PF00560">
    <property type="entry name" value="LRR_1"/>
    <property type="match status" value="1"/>
</dbReference>
<keyword evidence="2" id="KW-0433">Leucine-rich repeat</keyword>
<dbReference type="PANTHER" id="PTHR27008">
    <property type="entry name" value="OS04G0122200 PROTEIN"/>
    <property type="match status" value="1"/>
</dbReference>
<comment type="subcellular location">
    <subcellularLocation>
        <location evidence="1">Membrane</location>
    </subcellularLocation>
</comment>
<dbReference type="GO" id="GO:0016020">
    <property type="term" value="C:membrane"/>
    <property type="evidence" value="ECO:0007669"/>
    <property type="project" value="UniProtKB-SubCell"/>
</dbReference>
<protein>
    <submittedName>
        <fullName evidence="7">Uncharacterized protein</fullName>
    </submittedName>
</protein>
<evidence type="ECO:0000313" key="7">
    <source>
        <dbReference type="EMBL" id="KAF6167160.1"/>
    </source>
</evidence>
<dbReference type="EMBL" id="JACGCM010000764">
    <property type="protein sequence ID" value="KAF6167160.1"/>
    <property type="molecule type" value="Genomic_DNA"/>
</dbReference>
<dbReference type="OrthoDB" id="1939111at2759"/>
<dbReference type="PANTHER" id="PTHR27008:SF499">
    <property type="entry name" value="OS06G0581500 PROTEIN"/>
    <property type="match status" value="1"/>
</dbReference>
<keyword evidence="6" id="KW-0472">Membrane</keyword>
<keyword evidence="4" id="KW-0677">Repeat</keyword>
<keyword evidence="3" id="KW-0812">Transmembrane</keyword>
<organism evidence="7 8">
    <name type="scientific">Kingdonia uniflora</name>
    <dbReference type="NCBI Taxonomy" id="39325"/>
    <lineage>
        <taxon>Eukaryota</taxon>
        <taxon>Viridiplantae</taxon>
        <taxon>Streptophyta</taxon>
        <taxon>Embryophyta</taxon>
        <taxon>Tracheophyta</taxon>
        <taxon>Spermatophyta</taxon>
        <taxon>Magnoliopsida</taxon>
        <taxon>Ranunculales</taxon>
        <taxon>Circaeasteraceae</taxon>
        <taxon>Kingdonia</taxon>
    </lineage>
</organism>
<sequence>MAGNKFNSSIPRSIGRLAALESLDLSYNHLSGLIPNDLENLWVLKNFNLFVNDSEGQIPTKGSFLNIIGISVQGNDKLCGGEDEAYKMLKLPLCSSNKKSEKPIE</sequence>
<reference evidence="7 8" key="1">
    <citation type="journal article" date="2020" name="IScience">
        <title>Genome Sequencing of the Endangered Kingdonia uniflora (Circaeasteraceae, Ranunculales) Reveals Potential Mechanisms of Evolutionary Specialization.</title>
        <authorList>
            <person name="Sun Y."/>
            <person name="Deng T."/>
            <person name="Zhang A."/>
            <person name="Moore M.J."/>
            <person name="Landis J.B."/>
            <person name="Lin N."/>
            <person name="Zhang H."/>
            <person name="Zhang X."/>
            <person name="Huang J."/>
            <person name="Zhang X."/>
            <person name="Sun H."/>
            <person name="Wang H."/>
        </authorList>
    </citation>
    <scope>NUCLEOTIDE SEQUENCE [LARGE SCALE GENOMIC DNA]</scope>
    <source>
        <strain evidence="7">TB1705</strain>
        <tissue evidence="7">Leaf</tissue>
    </source>
</reference>
<proteinExistence type="predicted"/>
<dbReference type="InterPro" id="IPR032675">
    <property type="entry name" value="LRR_dom_sf"/>
</dbReference>
<keyword evidence="5" id="KW-1133">Transmembrane helix</keyword>
<comment type="caution">
    <text evidence="7">The sequence shown here is derived from an EMBL/GenBank/DDBJ whole genome shotgun (WGS) entry which is preliminary data.</text>
</comment>
<accession>A0A7J7NJH8</accession>
<dbReference type="SUPFAM" id="SSF52058">
    <property type="entry name" value="L domain-like"/>
    <property type="match status" value="1"/>
</dbReference>
<gene>
    <name evidence="7" type="ORF">GIB67_029798</name>
</gene>
<name>A0A7J7NJH8_9MAGN</name>
<evidence type="ECO:0000256" key="1">
    <source>
        <dbReference type="ARBA" id="ARBA00004370"/>
    </source>
</evidence>
<dbReference type="Gene3D" id="3.80.10.10">
    <property type="entry name" value="Ribonuclease Inhibitor"/>
    <property type="match status" value="1"/>
</dbReference>
<dbReference type="InterPro" id="IPR001611">
    <property type="entry name" value="Leu-rich_rpt"/>
</dbReference>
<dbReference type="InterPro" id="IPR051809">
    <property type="entry name" value="Plant_receptor-like_S/T_kinase"/>
</dbReference>
<evidence type="ECO:0000256" key="2">
    <source>
        <dbReference type="ARBA" id="ARBA00022614"/>
    </source>
</evidence>
<evidence type="ECO:0000256" key="3">
    <source>
        <dbReference type="ARBA" id="ARBA00022692"/>
    </source>
</evidence>
<evidence type="ECO:0000313" key="8">
    <source>
        <dbReference type="Proteomes" id="UP000541444"/>
    </source>
</evidence>
<evidence type="ECO:0000256" key="5">
    <source>
        <dbReference type="ARBA" id="ARBA00022989"/>
    </source>
</evidence>
<keyword evidence="8" id="KW-1185">Reference proteome</keyword>